<gene>
    <name evidence="1" type="ORF">E5288_WYG007208</name>
</gene>
<comment type="caution">
    <text evidence="1">The sequence shown here is derived from an EMBL/GenBank/DDBJ whole genome shotgun (WGS) entry which is preliminary data.</text>
</comment>
<accession>A0A6B0QQB8</accession>
<evidence type="ECO:0000313" key="2">
    <source>
        <dbReference type="Proteomes" id="UP000322234"/>
    </source>
</evidence>
<protein>
    <submittedName>
        <fullName evidence="1">Uncharacterized protein</fullName>
    </submittedName>
</protein>
<dbReference type="AlphaFoldDB" id="A0A6B0QQB8"/>
<reference evidence="1" key="1">
    <citation type="submission" date="2019-10" db="EMBL/GenBank/DDBJ databases">
        <title>The sequence and de novo assembly of the wild yak genome.</title>
        <authorList>
            <person name="Liu Y."/>
        </authorList>
    </citation>
    <scope>NUCLEOTIDE SEQUENCE [LARGE SCALE GENOMIC DNA]</scope>
    <source>
        <strain evidence="1">WY2019</strain>
    </source>
</reference>
<name>A0A6B0QQB8_9CETA</name>
<keyword evidence="2" id="KW-1185">Reference proteome</keyword>
<dbReference type="EMBL" id="VBQZ03000002">
    <property type="protein sequence ID" value="MXQ79755.1"/>
    <property type="molecule type" value="Genomic_DNA"/>
</dbReference>
<dbReference type="Proteomes" id="UP000322234">
    <property type="component" value="Unassembled WGS sequence"/>
</dbReference>
<proteinExistence type="predicted"/>
<sequence length="105" mass="11837">MHPSSRSPTPVFHHSLGNTFQEHHDHRQTDYSLKQKLPPVTTIRNVTHSPPPHQKGFKLCNEQVTCENKTSFMNGGKIIPTPAVISKADSIGIVLENRFQSTYFS</sequence>
<organism evidence="1 2">
    <name type="scientific">Bos mutus</name>
    <name type="common">wild yak</name>
    <dbReference type="NCBI Taxonomy" id="72004"/>
    <lineage>
        <taxon>Eukaryota</taxon>
        <taxon>Metazoa</taxon>
        <taxon>Chordata</taxon>
        <taxon>Craniata</taxon>
        <taxon>Vertebrata</taxon>
        <taxon>Euteleostomi</taxon>
        <taxon>Mammalia</taxon>
        <taxon>Eutheria</taxon>
        <taxon>Laurasiatheria</taxon>
        <taxon>Artiodactyla</taxon>
        <taxon>Ruminantia</taxon>
        <taxon>Pecora</taxon>
        <taxon>Bovidae</taxon>
        <taxon>Bovinae</taxon>
        <taxon>Bos</taxon>
    </lineage>
</organism>
<evidence type="ECO:0000313" key="1">
    <source>
        <dbReference type="EMBL" id="MXQ79755.1"/>
    </source>
</evidence>